<feature type="region of interest" description="Disordered" evidence="1">
    <location>
        <begin position="1"/>
        <end position="26"/>
    </location>
</feature>
<reference evidence="2" key="1">
    <citation type="submission" date="2020-11" db="EMBL/GenBank/DDBJ databases">
        <authorList>
            <person name="Tran Van P."/>
        </authorList>
    </citation>
    <scope>NUCLEOTIDE SEQUENCE</scope>
</reference>
<evidence type="ECO:0000313" key="2">
    <source>
        <dbReference type="EMBL" id="CAD7195782.1"/>
    </source>
</evidence>
<name>A0A7R8VFJ5_TIMDO</name>
<dbReference type="AlphaFoldDB" id="A0A7R8VFJ5"/>
<dbReference type="EMBL" id="OA564887">
    <property type="protein sequence ID" value="CAD7195782.1"/>
    <property type="molecule type" value="Genomic_DNA"/>
</dbReference>
<protein>
    <submittedName>
        <fullName evidence="2">Uncharacterized protein</fullName>
    </submittedName>
</protein>
<gene>
    <name evidence="2" type="ORF">TDIB3V08_LOCUS2156</name>
</gene>
<evidence type="ECO:0000256" key="1">
    <source>
        <dbReference type="SAM" id="MobiDB-lite"/>
    </source>
</evidence>
<sequence>MEATSGECVSEREEGRRTPTLGAGMSVSERDRERLRWFQVHLTEIRTSISPSSAVELNTTSALANYSTEAVEHKRGDLVGSTAEYNRRDLVGSTAEYNRRDLVGSTAEYNRRDLVGSTAKFNRDELVSSTAKFNRDELVGSTAKPNKGLREKHDLLLKIVDLQSILLRFIHEETRASQKQCEKDLTTKIYFYTIFPVKRITASIPVKRNNFAVGPIWQKTHIPYTNKKLAFTKTCRQDSFYELVCTLLTRREKGKGYLRDPNIYTEIPLTHKLLLGKWGQEHLRPCKQQAMFVLATPARDTVNNEKPPLVHPTEIRTSISPSSAVELNTTSALANYATEAGSGYGSRGPGFDSRCVQIIWEAVGLERKRCCFEIGAQILGSLFVTILSSLFKEGVNSPSSGIVLVVNISLTSIPGQPLVVNTDT</sequence>
<accession>A0A7R8VFJ5</accession>
<proteinExistence type="predicted"/>
<organism evidence="2">
    <name type="scientific">Timema douglasi</name>
    <name type="common">Walking stick</name>
    <dbReference type="NCBI Taxonomy" id="61478"/>
    <lineage>
        <taxon>Eukaryota</taxon>
        <taxon>Metazoa</taxon>
        <taxon>Ecdysozoa</taxon>
        <taxon>Arthropoda</taxon>
        <taxon>Hexapoda</taxon>
        <taxon>Insecta</taxon>
        <taxon>Pterygota</taxon>
        <taxon>Neoptera</taxon>
        <taxon>Polyneoptera</taxon>
        <taxon>Phasmatodea</taxon>
        <taxon>Timematodea</taxon>
        <taxon>Timematoidea</taxon>
        <taxon>Timematidae</taxon>
        <taxon>Timema</taxon>
    </lineage>
</organism>